<proteinExistence type="predicted"/>
<dbReference type="Pfam" id="PF02281">
    <property type="entry name" value="Dimer_Tnp_Tn5"/>
    <property type="match status" value="1"/>
</dbReference>
<dbReference type="AlphaFoldDB" id="A0AA97AKA2"/>
<accession>A0AA97AKA2</accession>
<dbReference type="InterPro" id="IPR014737">
    <property type="entry name" value="Transposase_Tn5-like_C"/>
</dbReference>
<organism evidence="2">
    <name type="scientific">Leptolyngbya sp. NK1-12</name>
    <dbReference type="NCBI Taxonomy" id="2547451"/>
    <lineage>
        <taxon>Bacteria</taxon>
        <taxon>Bacillati</taxon>
        <taxon>Cyanobacteriota</taxon>
        <taxon>Cyanophyceae</taxon>
        <taxon>Leptolyngbyales</taxon>
        <taxon>Leptolyngbyaceae</taxon>
        <taxon>Leptolyngbya group</taxon>
        <taxon>Leptolyngbya</taxon>
    </lineage>
</organism>
<feature type="domain" description="Transposase Tn5 dimerisation" evidence="1">
    <location>
        <begin position="42"/>
        <end position="78"/>
    </location>
</feature>
<protein>
    <recommendedName>
        <fullName evidence="1">Transposase Tn5 dimerisation domain-containing protein</fullName>
    </recommendedName>
</protein>
<evidence type="ECO:0000259" key="1">
    <source>
        <dbReference type="Pfam" id="PF02281"/>
    </source>
</evidence>
<dbReference type="InterPro" id="IPR012337">
    <property type="entry name" value="RNaseH-like_sf"/>
</dbReference>
<dbReference type="Gene3D" id="1.10.740.10">
    <property type="entry name" value="Transferase Inhibitor Protein From Tn5, Chain"/>
    <property type="match status" value="1"/>
</dbReference>
<dbReference type="SUPFAM" id="SSF53098">
    <property type="entry name" value="Ribonuclease H-like"/>
    <property type="match status" value="1"/>
</dbReference>
<dbReference type="EMBL" id="CP053586">
    <property type="protein sequence ID" value="WNZ25846.1"/>
    <property type="molecule type" value="Genomic_DNA"/>
</dbReference>
<sequence length="81" mass="8637">MQPKQILASQRASVLERAKQQAVVLAIQDTTDLNFSGLKQTSGLGGFLARAGDGEPGVKTLWRGLGKLHHLLEGAQLASRT</sequence>
<dbReference type="InterPro" id="IPR003201">
    <property type="entry name" value="Transposase_Tn5"/>
</dbReference>
<evidence type="ECO:0000313" key="2">
    <source>
        <dbReference type="EMBL" id="WNZ25846.1"/>
    </source>
</evidence>
<gene>
    <name evidence="2" type="ORF">HJG54_25435</name>
</gene>
<reference evidence="2" key="1">
    <citation type="submission" date="2020-05" db="EMBL/GenBank/DDBJ databases">
        <authorList>
            <person name="Zhu T."/>
            <person name="Keshari N."/>
            <person name="Lu X."/>
        </authorList>
    </citation>
    <scope>NUCLEOTIDE SEQUENCE</scope>
    <source>
        <strain evidence="2">NK1-12</strain>
    </source>
</reference>
<name>A0AA97AKA2_9CYAN</name>